<feature type="domain" description="GP-PDE" evidence="1">
    <location>
        <begin position="10"/>
        <end position="257"/>
    </location>
</feature>
<dbReference type="PANTHER" id="PTHR46211:SF1">
    <property type="entry name" value="GLYCEROPHOSPHODIESTER PHOSPHODIESTERASE, CYTOPLASMIC"/>
    <property type="match status" value="1"/>
</dbReference>
<dbReference type="EMBL" id="AP014800">
    <property type="protein sequence ID" value="BAQ71021.1"/>
    <property type="molecule type" value="Genomic_DNA"/>
</dbReference>
<reference evidence="2 3" key="1">
    <citation type="submission" date="2015-02" db="EMBL/GenBank/DDBJ databases">
        <title>Genome sequene of Rhodovulum sulfidophilum DSM 2351.</title>
        <authorList>
            <person name="Nagao N."/>
        </authorList>
    </citation>
    <scope>NUCLEOTIDE SEQUENCE [LARGE SCALE GENOMIC DNA]</scope>
    <source>
        <strain evidence="2 3">DSM 2351</strain>
    </source>
</reference>
<name>A0A0D6B7I9_RHOSU</name>
<dbReference type="GO" id="GO:0006629">
    <property type="term" value="P:lipid metabolic process"/>
    <property type="evidence" value="ECO:0007669"/>
    <property type="project" value="InterPro"/>
</dbReference>
<dbReference type="InterPro" id="IPR017946">
    <property type="entry name" value="PLC-like_Pdiesterase_TIM-brl"/>
</dbReference>
<dbReference type="PROSITE" id="PS51704">
    <property type="entry name" value="GP_PDE"/>
    <property type="match status" value="1"/>
</dbReference>
<dbReference type="PANTHER" id="PTHR46211">
    <property type="entry name" value="GLYCEROPHOSPHORYL DIESTER PHOSPHODIESTERASE"/>
    <property type="match status" value="1"/>
</dbReference>
<dbReference type="Pfam" id="PF03009">
    <property type="entry name" value="GDPD"/>
    <property type="match status" value="1"/>
</dbReference>
<dbReference type="SUPFAM" id="SSF51695">
    <property type="entry name" value="PLC-like phosphodiesterases"/>
    <property type="match status" value="1"/>
</dbReference>
<evidence type="ECO:0000313" key="2">
    <source>
        <dbReference type="EMBL" id="BAQ71021.1"/>
    </source>
</evidence>
<dbReference type="PATRIC" id="fig|35806.4.peg.3998"/>
<dbReference type="GO" id="GO:0008889">
    <property type="term" value="F:glycerophosphodiester phosphodiesterase activity"/>
    <property type="evidence" value="ECO:0007669"/>
    <property type="project" value="UniProtKB-EC"/>
</dbReference>
<proteinExistence type="predicted"/>
<sequence>MSPLPPAFLTAPLAHRALHDRAAGRPENSVEAVRAAIAGGYGIEIDIQPSADGVPMVFHDYDLARLTDETGPVAGRSAAELGAIPLSGGTEGIPTLDRVLEEVAGRVPLLIEIKDQDGAMGAAVGPLERAVAAGLGGYDGPVALMSFNPHSVAVLAEAAPERPRGLTTCAYEARDWPTLQAPMRDMLREIPDYDRVGASFISHLWRDLARPRVAELKARGAAILCWTVRSPAEERIARSVAANVTFEGYVPAHPAPPAA</sequence>
<dbReference type="Proteomes" id="UP000064912">
    <property type="component" value="Chromosome"/>
</dbReference>
<accession>A0A0D6B7I9</accession>
<dbReference type="KEGG" id="rsu:NHU_03897"/>
<dbReference type="InterPro" id="IPR030395">
    <property type="entry name" value="GP_PDE_dom"/>
</dbReference>
<dbReference type="eggNOG" id="COG0584">
    <property type="taxonomic scope" value="Bacteria"/>
</dbReference>
<dbReference type="EC" id="3.1.4.46" evidence="2"/>
<keyword evidence="2" id="KW-0378">Hydrolase</keyword>
<dbReference type="AlphaFoldDB" id="A0A0D6B7I9"/>
<evidence type="ECO:0000259" key="1">
    <source>
        <dbReference type="PROSITE" id="PS51704"/>
    </source>
</evidence>
<gene>
    <name evidence="2" type="primary">ugpQ</name>
    <name evidence="2" type="ORF">NHU_03897</name>
</gene>
<evidence type="ECO:0000313" key="3">
    <source>
        <dbReference type="Proteomes" id="UP000064912"/>
    </source>
</evidence>
<dbReference type="Gene3D" id="3.20.20.190">
    <property type="entry name" value="Phosphatidylinositol (PI) phosphodiesterase"/>
    <property type="match status" value="1"/>
</dbReference>
<organism evidence="2 3">
    <name type="scientific">Rhodovulum sulfidophilum</name>
    <name type="common">Rhodobacter sulfidophilus</name>
    <dbReference type="NCBI Taxonomy" id="35806"/>
    <lineage>
        <taxon>Bacteria</taxon>
        <taxon>Pseudomonadati</taxon>
        <taxon>Pseudomonadota</taxon>
        <taxon>Alphaproteobacteria</taxon>
        <taxon>Rhodobacterales</taxon>
        <taxon>Paracoccaceae</taxon>
        <taxon>Rhodovulum</taxon>
    </lineage>
</organism>
<protein>
    <submittedName>
        <fullName evidence="2">Glycerophosphoryl diester phosphodiesterase</fullName>
        <ecNumber evidence="2">3.1.4.46</ecNumber>
    </submittedName>
</protein>